<keyword evidence="4" id="KW-1185">Reference proteome</keyword>
<gene>
    <name evidence="3" type="ORF">SAMN04488239_104304</name>
</gene>
<dbReference type="PROSITE" id="PS00062">
    <property type="entry name" value="ALDOKETO_REDUCTASE_2"/>
    <property type="match status" value="1"/>
</dbReference>
<dbReference type="Gene3D" id="3.20.20.100">
    <property type="entry name" value="NADP-dependent oxidoreductase domain"/>
    <property type="match status" value="1"/>
</dbReference>
<dbReference type="InterPro" id="IPR018170">
    <property type="entry name" value="Aldo/ket_reductase_CS"/>
</dbReference>
<dbReference type="PANTHER" id="PTHR43364:SF4">
    <property type="entry name" value="NAD(P)-LINKED OXIDOREDUCTASE SUPERFAMILY PROTEIN"/>
    <property type="match status" value="1"/>
</dbReference>
<evidence type="ECO:0000256" key="1">
    <source>
        <dbReference type="ARBA" id="ARBA00023002"/>
    </source>
</evidence>
<dbReference type="PANTHER" id="PTHR43364">
    <property type="entry name" value="NADH-SPECIFIC METHYLGLYOXAL REDUCTASE-RELATED"/>
    <property type="match status" value="1"/>
</dbReference>
<dbReference type="SUPFAM" id="SSF51430">
    <property type="entry name" value="NAD(P)-linked oxidoreductase"/>
    <property type="match status" value="1"/>
</dbReference>
<dbReference type="GO" id="GO:0016491">
    <property type="term" value="F:oxidoreductase activity"/>
    <property type="evidence" value="ECO:0007669"/>
    <property type="project" value="UniProtKB-KW"/>
</dbReference>
<dbReference type="InterPro" id="IPR036812">
    <property type="entry name" value="NAD(P)_OxRdtase_dom_sf"/>
</dbReference>
<organism evidence="3 4">
    <name type="scientific">Ruegeria marina</name>
    <dbReference type="NCBI Taxonomy" id="639004"/>
    <lineage>
        <taxon>Bacteria</taxon>
        <taxon>Pseudomonadati</taxon>
        <taxon>Pseudomonadota</taxon>
        <taxon>Alphaproteobacteria</taxon>
        <taxon>Rhodobacterales</taxon>
        <taxon>Roseobacteraceae</taxon>
        <taxon>Ruegeria</taxon>
    </lineage>
</organism>
<feature type="domain" description="NADP-dependent oxidoreductase" evidence="2">
    <location>
        <begin position="21"/>
        <end position="301"/>
    </location>
</feature>
<evidence type="ECO:0000313" key="4">
    <source>
        <dbReference type="Proteomes" id="UP000199628"/>
    </source>
</evidence>
<dbReference type="InterPro" id="IPR023210">
    <property type="entry name" value="NADP_OxRdtase_dom"/>
</dbReference>
<dbReference type="Proteomes" id="UP000199628">
    <property type="component" value="Unassembled WGS sequence"/>
</dbReference>
<dbReference type="EMBL" id="FMZV01000004">
    <property type="protein sequence ID" value="SDC98685.1"/>
    <property type="molecule type" value="Genomic_DNA"/>
</dbReference>
<dbReference type="InterPro" id="IPR050523">
    <property type="entry name" value="AKR_Detox_Biosynth"/>
</dbReference>
<dbReference type="GO" id="GO:0005829">
    <property type="term" value="C:cytosol"/>
    <property type="evidence" value="ECO:0007669"/>
    <property type="project" value="TreeGrafter"/>
</dbReference>
<keyword evidence="1" id="KW-0560">Oxidoreductase</keyword>
<dbReference type="STRING" id="639004.SAMN04488239_104304"/>
<proteinExistence type="predicted"/>
<protein>
    <submittedName>
        <fullName evidence="3">Predicted oxidoreductase</fullName>
    </submittedName>
</protein>
<evidence type="ECO:0000313" key="3">
    <source>
        <dbReference type="EMBL" id="SDC98685.1"/>
    </source>
</evidence>
<dbReference type="Pfam" id="PF00248">
    <property type="entry name" value="Aldo_ket_red"/>
    <property type="match status" value="1"/>
</dbReference>
<evidence type="ECO:0000259" key="2">
    <source>
        <dbReference type="Pfam" id="PF00248"/>
    </source>
</evidence>
<sequence length="316" mass="33913">MVCPMTRILTTLDGTDARGFAFGTMQFGGRADTAASRQMYDACRAAGIAHFDTAYVYTGGQSETLLGGMIKAERERLLIATKVGYDGGAGAANMRAQLDVSRSRLGLDMIDALYLHRFDPETDLNETMECFAQLRDEGKIRYVGLSNFAAWQVMKAVAIAARFDLTVDLVQPMYNLVKRQAEVEILPICADQAINVAAYSPLGGGLLTGKYAGGGAGRLTEDDRYAARYGLDWMPRAAEGLVRIGAELGVDPATLAVAWVAASPLGAQPIVSARSTEQLRPSLAAMGFEMSPELYARLSALSPTPPPATDRIEEQA</sequence>
<reference evidence="4" key="1">
    <citation type="submission" date="2016-10" db="EMBL/GenBank/DDBJ databases">
        <authorList>
            <person name="Varghese N."/>
            <person name="Submissions S."/>
        </authorList>
    </citation>
    <scope>NUCLEOTIDE SEQUENCE [LARGE SCALE GENOMIC DNA]</scope>
    <source>
        <strain evidence="4">CGMCC 1.9108</strain>
    </source>
</reference>
<dbReference type="AlphaFoldDB" id="A0A1G6R3P0"/>
<name>A0A1G6R3P0_9RHOB</name>
<accession>A0A1G6R3P0</accession>